<evidence type="ECO:0000256" key="1">
    <source>
        <dbReference type="SAM" id="MobiDB-lite"/>
    </source>
</evidence>
<sequence>MNKSSNSNLPNPSSMHIGDRRGPPRSWRLRGMRGALRPAMIAATLWLLAGCSILAPIDPKDAVSRYSLDPRVQPDPAWPQAGWQLSMADPETTPAVDSLRILVRTQPNEIQVYQGARWAKLPSSMVLDGILRALEDSGRIQAVARQGSGIGADYKLVMDMRRFQSEYADGAAAPTAVIEVSAKLLHLRDQQVVASRTFLQSVPASAPAVVDVVAAFEQALAANSRDIAGWILVSGNAHEREAH</sequence>
<accession>A0A2U9T5F7</accession>
<reference evidence="3 4" key="1">
    <citation type="submission" date="2018-05" db="EMBL/GenBank/DDBJ databases">
        <title>The complete genome of Lysobacter maris HZ9B, a marine bacterium antagonistic against terrestrial plant pathogens.</title>
        <authorList>
            <person name="Zhang X.-Q."/>
        </authorList>
    </citation>
    <scope>NUCLEOTIDE SEQUENCE [LARGE SCALE GENOMIC DNA]</scope>
    <source>
        <strain evidence="3 4">HZ9B</strain>
    </source>
</reference>
<dbReference type="EMBL" id="CP029843">
    <property type="protein sequence ID" value="AWV06427.1"/>
    <property type="molecule type" value="Genomic_DNA"/>
</dbReference>
<feature type="domain" description="ABC-type transport auxiliary lipoprotein component" evidence="2">
    <location>
        <begin position="66"/>
        <end position="228"/>
    </location>
</feature>
<dbReference type="Proteomes" id="UP000249447">
    <property type="component" value="Chromosome"/>
</dbReference>
<proteinExistence type="predicted"/>
<protein>
    <submittedName>
        <fullName evidence="3">ABC transporter</fullName>
    </submittedName>
</protein>
<evidence type="ECO:0000313" key="4">
    <source>
        <dbReference type="Proteomes" id="UP000249447"/>
    </source>
</evidence>
<evidence type="ECO:0000259" key="2">
    <source>
        <dbReference type="Pfam" id="PF03886"/>
    </source>
</evidence>
<feature type="compositionally biased region" description="Low complexity" evidence="1">
    <location>
        <begin position="1"/>
        <end position="14"/>
    </location>
</feature>
<dbReference type="Gene3D" id="3.40.50.10610">
    <property type="entry name" value="ABC-type transport auxiliary lipoprotein component"/>
    <property type="match status" value="1"/>
</dbReference>
<dbReference type="SUPFAM" id="SSF159594">
    <property type="entry name" value="XCC0632-like"/>
    <property type="match status" value="1"/>
</dbReference>
<organism evidence="3 4">
    <name type="scientific">Marilutibacter maris</name>
    <dbReference type="NCBI Taxonomy" id="1605891"/>
    <lineage>
        <taxon>Bacteria</taxon>
        <taxon>Pseudomonadati</taxon>
        <taxon>Pseudomonadota</taxon>
        <taxon>Gammaproteobacteria</taxon>
        <taxon>Lysobacterales</taxon>
        <taxon>Lysobacteraceae</taxon>
        <taxon>Marilutibacter</taxon>
    </lineage>
</organism>
<evidence type="ECO:0000313" key="3">
    <source>
        <dbReference type="EMBL" id="AWV06427.1"/>
    </source>
</evidence>
<dbReference type="Pfam" id="PF03886">
    <property type="entry name" value="ABC_trans_aux"/>
    <property type="match status" value="1"/>
</dbReference>
<dbReference type="InterPro" id="IPR005586">
    <property type="entry name" value="ABC_trans_aux"/>
</dbReference>
<gene>
    <name evidence="3" type="ORF">C9I47_0706</name>
</gene>
<keyword evidence="4" id="KW-1185">Reference proteome</keyword>
<feature type="region of interest" description="Disordered" evidence="1">
    <location>
        <begin position="1"/>
        <end position="28"/>
    </location>
</feature>
<dbReference type="KEGG" id="lmb:C9I47_0706"/>
<name>A0A2U9T5F7_9GAMM</name>
<dbReference type="AlphaFoldDB" id="A0A2U9T5F7"/>